<dbReference type="AlphaFoldDB" id="A0A839E1I3"/>
<comment type="caution">
    <text evidence="1">The sequence shown here is derived from an EMBL/GenBank/DDBJ whole genome shotgun (WGS) entry which is preliminary data.</text>
</comment>
<dbReference type="EMBL" id="JACGWX010000001">
    <property type="protein sequence ID" value="MBA8846549.1"/>
    <property type="molecule type" value="Genomic_DNA"/>
</dbReference>
<keyword evidence="2" id="KW-1185">Reference proteome</keyword>
<gene>
    <name evidence="1" type="ORF">FHX53_000113</name>
</gene>
<sequence length="32" mass="3240">MHSAISAQAPADIVLLGGHATLAPTVAGFYRC</sequence>
<proteinExistence type="predicted"/>
<evidence type="ECO:0000313" key="2">
    <source>
        <dbReference type="Proteomes" id="UP000585905"/>
    </source>
</evidence>
<name>A0A839E1I3_9MICO</name>
<evidence type="ECO:0000313" key="1">
    <source>
        <dbReference type="EMBL" id="MBA8846549.1"/>
    </source>
</evidence>
<organism evidence="1 2">
    <name type="scientific">Microcella alkalica</name>
    <dbReference type="NCBI Taxonomy" id="355930"/>
    <lineage>
        <taxon>Bacteria</taxon>
        <taxon>Bacillati</taxon>
        <taxon>Actinomycetota</taxon>
        <taxon>Actinomycetes</taxon>
        <taxon>Micrococcales</taxon>
        <taxon>Microbacteriaceae</taxon>
        <taxon>Microcella</taxon>
    </lineage>
</organism>
<reference evidence="1 2" key="1">
    <citation type="submission" date="2020-07" db="EMBL/GenBank/DDBJ databases">
        <title>Sequencing the genomes of 1000 actinobacteria strains.</title>
        <authorList>
            <person name="Klenk H.-P."/>
        </authorList>
    </citation>
    <scope>NUCLEOTIDE SEQUENCE [LARGE SCALE GENOMIC DNA]</scope>
    <source>
        <strain evidence="1 2">DSM 19663</strain>
    </source>
</reference>
<dbReference type="Proteomes" id="UP000585905">
    <property type="component" value="Unassembled WGS sequence"/>
</dbReference>
<accession>A0A839E1I3</accession>
<protein>
    <submittedName>
        <fullName evidence="1">Uncharacterized protein</fullName>
    </submittedName>
</protein>